<dbReference type="Pfam" id="PF00954">
    <property type="entry name" value="S_locus_glycop"/>
    <property type="match status" value="1"/>
</dbReference>
<evidence type="ECO:0000256" key="15">
    <source>
        <dbReference type="SAM" id="SignalP"/>
    </source>
</evidence>
<dbReference type="InterPro" id="IPR000719">
    <property type="entry name" value="Prot_kinase_dom"/>
</dbReference>
<evidence type="ECO:0000256" key="8">
    <source>
        <dbReference type="ARBA" id="ARBA00022840"/>
    </source>
</evidence>
<dbReference type="SUPFAM" id="SSF51110">
    <property type="entry name" value="alpha-D-mannose-specific plant lectins"/>
    <property type="match status" value="1"/>
</dbReference>
<dbReference type="FunFam" id="3.30.200.20:FF:000195">
    <property type="entry name" value="G-type lectin S-receptor-like serine/threonine-protein kinase"/>
    <property type="match status" value="1"/>
</dbReference>
<feature type="domain" description="Bulb-type lectin" evidence="17">
    <location>
        <begin position="29"/>
        <end position="163"/>
    </location>
</feature>
<comment type="catalytic activity">
    <reaction evidence="11 13">
        <text>L-threonyl-[protein] + ATP = O-phospho-L-threonyl-[protein] + ADP + H(+)</text>
        <dbReference type="Rhea" id="RHEA:46608"/>
        <dbReference type="Rhea" id="RHEA-COMP:11060"/>
        <dbReference type="Rhea" id="RHEA-COMP:11605"/>
        <dbReference type="ChEBI" id="CHEBI:15378"/>
        <dbReference type="ChEBI" id="CHEBI:30013"/>
        <dbReference type="ChEBI" id="CHEBI:30616"/>
        <dbReference type="ChEBI" id="CHEBI:61977"/>
        <dbReference type="ChEBI" id="CHEBI:456216"/>
        <dbReference type="EC" id="2.7.11.1"/>
    </reaction>
</comment>
<dbReference type="InterPro" id="IPR024171">
    <property type="entry name" value="SRK-like_kinase"/>
</dbReference>
<accession>A0A803PZS2</accession>
<comment type="catalytic activity">
    <reaction evidence="12 13">
        <text>L-seryl-[protein] + ATP = O-phospho-L-seryl-[protein] + ADP + H(+)</text>
        <dbReference type="Rhea" id="RHEA:17989"/>
        <dbReference type="Rhea" id="RHEA-COMP:9863"/>
        <dbReference type="Rhea" id="RHEA-COMP:11604"/>
        <dbReference type="ChEBI" id="CHEBI:15378"/>
        <dbReference type="ChEBI" id="CHEBI:29999"/>
        <dbReference type="ChEBI" id="CHEBI:30616"/>
        <dbReference type="ChEBI" id="CHEBI:83421"/>
        <dbReference type="ChEBI" id="CHEBI:456216"/>
        <dbReference type="EC" id="2.7.11.1"/>
    </reaction>
</comment>
<dbReference type="PANTHER" id="PTHR27002:SF616">
    <property type="entry name" value="RECEPTOR-LIKE SERINE_THREONINE-PROTEIN KINASE"/>
    <property type="match status" value="1"/>
</dbReference>
<evidence type="ECO:0000256" key="3">
    <source>
        <dbReference type="ARBA" id="ARBA00022527"/>
    </source>
</evidence>
<evidence type="ECO:0000256" key="14">
    <source>
        <dbReference type="SAM" id="Phobius"/>
    </source>
</evidence>
<feature type="domain" description="Protein kinase" evidence="16">
    <location>
        <begin position="495"/>
        <end position="774"/>
    </location>
</feature>
<keyword evidence="3 13" id="KW-0723">Serine/threonine-protein kinase</keyword>
<dbReference type="InterPro" id="IPR000858">
    <property type="entry name" value="S_locus_glycoprot_dom"/>
</dbReference>
<protein>
    <recommendedName>
        <fullName evidence="13">Receptor-like serine/threonine-protein kinase</fullName>
        <ecNumber evidence="13">2.7.11.1</ecNumber>
    </recommendedName>
</protein>
<dbReference type="Proteomes" id="UP000596661">
    <property type="component" value="Chromosome 6"/>
</dbReference>
<evidence type="ECO:0000256" key="12">
    <source>
        <dbReference type="ARBA" id="ARBA00048679"/>
    </source>
</evidence>
<dbReference type="Gene3D" id="1.10.510.10">
    <property type="entry name" value="Transferase(Phosphotransferase) domain 1"/>
    <property type="match status" value="1"/>
</dbReference>
<evidence type="ECO:0000256" key="11">
    <source>
        <dbReference type="ARBA" id="ARBA00047899"/>
    </source>
</evidence>
<keyword evidence="14" id="KW-0472">Membrane</keyword>
<reference evidence="19" key="2">
    <citation type="submission" date="2021-03" db="UniProtKB">
        <authorList>
            <consortium name="EnsemblPlants"/>
        </authorList>
    </citation>
    <scope>IDENTIFICATION</scope>
</reference>
<keyword evidence="14" id="KW-0812">Transmembrane</keyword>
<dbReference type="Gene3D" id="3.30.200.20">
    <property type="entry name" value="Phosphorylase Kinase, domain 1"/>
    <property type="match status" value="1"/>
</dbReference>
<dbReference type="InterPro" id="IPR011009">
    <property type="entry name" value="Kinase-like_dom_sf"/>
</dbReference>
<keyword evidence="7 13" id="KW-0418">Kinase</keyword>
<dbReference type="CDD" id="cd00028">
    <property type="entry name" value="B_lectin"/>
    <property type="match status" value="1"/>
</dbReference>
<keyword evidence="4 13" id="KW-0808">Transferase</keyword>
<evidence type="ECO:0000256" key="13">
    <source>
        <dbReference type="PIRNR" id="PIRNR000641"/>
    </source>
</evidence>
<dbReference type="PROSITE" id="PS50011">
    <property type="entry name" value="PROTEIN_KINASE_DOM"/>
    <property type="match status" value="1"/>
</dbReference>
<dbReference type="Gramene" id="evm.model.06.755">
    <property type="protein sequence ID" value="cds.evm.model.06.755"/>
    <property type="gene ID" value="evm.TU.06.755"/>
</dbReference>
<dbReference type="GO" id="GO:0005524">
    <property type="term" value="F:ATP binding"/>
    <property type="evidence" value="ECO:0007669"/>
    <property type="project" value="UniProtKB-KW"/>
</dbReference>
<comment type="similarity">
    <text evidence="13">Belongs to the protein kinase superfamily. Ser/Thr protein kinase family.</text>
</comment>
<organism evidence="19 20">
    <name type="scientific">Cannabis sativa</name>
    <name type="common">Hemp</name>
    <name type="synonym">Marijuana</name>
    <dbReference type="NCBI Taxonomy" id="3483"/>
    <lineage>
        <taxon>Eukaryota</taxon>
        <taxon>Viridiplantae</taxon>
        <taxon>Streptophyta</taxon>
        <taxon>Embryophyta</taxon>
        <taxon>Tracheophyta</taxon>
        <taxon>Spermatophyta</taxon>
        <taxon>Magnoliopsida</taxon>
        <taxon>eudicotyledons</taxon>
        <taxon>Gunneridae</taxon>
        <taxon>Pentapetalae</taxon>
        <taxon>rosids</taxon>
        <taxon>fabids</taxon>
        <taxon>Rosales</taxon>
        <taxon>Cannabaceae</taxon>
        <taxon>Cannabis</taxon>
    </lineage>
</organism>
<keyword evidence="14" id="KW-1133">Transmembrane helix</keyword>
<evidence type="ECO:0000256" key="4">
    <source>
        <dbReference type="ARBA" id="ARBA00022679"/>
    </source>
</evidence>
<feature type="transmembrane region" description="Helical" evidence="14">
    <location>
        <begin position="440"/>
        <end position="461"/>
    </location>
</feature>
<evidence type="ECO:0000256" key="7">
    <source>
        <dbReference type="ARBA" id="ARBA00022777"/>
    </source>
</evidence>
<dbReference type="GO" id="GO:0004674">
    <property type="term" value="F:protein serine/threonine kinase activity"/>
    <property type="evidence" value="ECO:0007669"/>
    <property type="project" value="UniProtKB-KW"/>
</dbReference>
<dbReference type="InterPro" id="IPR008271">
    <property type="entry name" value="Ser/Thr_kinase_AS"/>
</dbReference>
<dbReference type="EC" id="2.7.11.1" evidence="13"/>
<dbReference type="GO" id="GO:0005886">
    <property type="term" value="C:plasma membrane"/>
    <property type="evidence" value="ECO:0007669"/>
    <property type="project" value="UniProtKB-SubCell"/>
</dbReference>
<dbReference type="InterPro" id="IPR001245">
    <property type="entry name" value="Ser-Thr/Tyr_kinase_cat_dom"/>
</dbReference>
<dbReference type="InterPro" id="IPR036426">
    <property type="entry name" value="Bulb-type_lectin_dom_sf"/>
</dbReference>
<keyword evidence="6 13" id="KW-0547">Nucleotide-binding</keyword>
<dbReference type="PROSITE" id="PS50927">
    <property type="entry name" value="BULB_LECTIN"/>
    <property type="match status" value="1"/>
</dbReference>
<evidence type="ECO:0000259" key="17">
    <source>
        <dbReference type="PROSITE" id="PS50927"/>
    </source>
</evidence>
<proteinExistence type="inferred from homology"/>
<dbReference type="SMART" id="SM00108">
    <property type="entry name" value="B_lectin"/>
    <property type="match status" value="1"/>
</dbReference>
<keyword evidence="10" id="KW-0325">Glycoprotein</keyword>
<reference evidence="19" key="1">
    <citation type="submission" date="2018-11" db="EMBL/GenBank/DDBJ databases">
        <authorList>
            <person name="Grassa J C."/>
        </authorList>
    </citation>
    <scope>NUCLEOTIDE SEQUENCE [LARGE SCALE GENOMIC DNA]</scope>
</reference>
<sequence length="812" mass="92709">MEFFPFLVTLLVVLRLFSLSATSFAVLHNDIIRPSDVLRDNHNDYTDTANLLVSKEGRFVLKFFSPYDLLNHRYLGIWYNHTTYIRPVWVANRCKPMEDSSGLLSIDNRGNLVLFSEENNSKREIVWSTNSSKQAAKPLVQLLDNGNLVLRDEKDANTTNYLWESFDYPTDTLLPGMKLGWDLKRGLNRRLSSWKSFYSDPCDGDFTYGIELDEKHHTYPQLTVRNGSAILYRQGLWDGMSSSDAVDDSIFNSVYNDDEVYYTYSLQNKSMMPQIVLNYDGTIEPSWDFGTFYGAIPRDKCDYYGFCGANSQCNVVSVTEEPICQCLEGFKPKNQDNWNSRSWSEGCEPYSPPSCHDEVEEEEGFEFDQYSGFRAPDTNYSWVTKTKDESECRSKCLSNCSCMAYSYPFSESIYSNEDSPKIHNETRADGSRGKVKVKRAVIIIAIVVGLGGVFILIAFYIRRRRRIFERKESQYDDFELPFLDLHTISLATKNFAEANKLGEGGFGPVYKGTMEGGQEIAVKRLSMCSGQGVNEFKNEINLIAKIQHRNLVKIFGYCIHREMKLLIYEYMSNKSLDYFIFDERQSILLEWPKRYKIVSGIAKGLLYLHHDSRLRIIHRDLKASNVLLDEEMNPKISDFGLARTFGGDQLEGNTNKVVGTYGYMAPEYASNGLFSIKSDVFSFGTLVLEIVSGKKSRGLYDEDKILNLTGLAWTLMKEGHAFKLIEKCLLSDPYINMEEALRCIHIGLLCVQQNPNDRPNMSSIILMLSGEKMLPQPKPPAYFTNTDMWEEAHSSVLKPPSCNTSITAVDGR</sequence>
<evidence type="ECO:0000256" key="10">
    <source>
        <dbReference type="ARBA" id="ARBA00023180"/>
    </source>
</evidence>
<dbReference type="CDD" id="cd14066">
    <property type="entry name" value="STKc_IRAK"/>
    <property type="match status" value="1"/>
</dbReference>
<keyword evidence="5 15" id="KW-0732">Signal</keyword>
<evidence type="ECO:0000256" key="2">
    <source>
        <dbReference type="ARBA" id="ARBA00022475"/>
    </source>
</evidence>
<evidence type="ECO:0000259" key="18">
    <source>
        <dbReference type="PROSITE" id="PS50948"/>
    </source>
</evidence>
<dbReference type="Gene3D" id="2.90.10.10">
    <property type="entry name" value="Bulb-type lectin domain"/>
    <property type="match status" value="1"/>
</dbReference>
<dbReference type="Pfam" id="PF08276">
    <property type="entry name" value="PAN_2"/>
    <property type="match status" value="1"/>
</dbReference>
<dbReference type="AlphaFoldDB" id="A0A803PZS2"/>
<dbReference type="EnsemblPlants" id="evm.model.06.755">
    <property type="protein sequence ID" value="cds.evm.model.06.755"/>
    <property type="gene ID" value="evm.TU.06.755"/>
</dbReference>
<dbReference type="SMART" id="SM00220">
    <property type="entry name" value="S_TKc"/>
    <property type="match status" value="1"/>
</dbReference>
<keyword evidence="9" id="KW-1015">Disulfide bond</keyword>
<feature type="domain" description="Apple" evidence="18">
    <location>
        <begin position="355"/>
        <end position="441"/>
    </location>
</feature>
<feature type="chain" id="PRO_5031018215" description="Receptor-like serine/threonine-protein kinase" evidence="15">
    <location>
        <begin position="26"/>
        <end position="812"/>
    </location>
</feature>
<evidence type="ECO:0000259" key="16">
    <source>
        <dbReference type="PROSITE" id="PS50011"/>
    </source>
</evidence>
<dbReference type="Pfam" id="PF01453">
    <property type="entry name" value="B_lectin"/>
    <property type="match status" value="1"/>
</dbReference>
<evidence type="ECO:0000256" key="1">
    <source>
        <dbReference type="ARBA" id="ARBA00004251"/>
    </source>
</evidence>
<name>A0A803PZS2_CANSA</name>
<comment type="subcellular location">
    <subcellularLocation>
        <location evidence="1">Cell membrane</location>
        <topology evidence="1">Single-pass type I membrane protein</topology>
    </subcellularLocation>
</comment>
<dbReference type="EMBL" id="UZAU01000576">
    <property type="status" value="NOT_ANNOTATED_CDS"/>
    <property type="molecule type" value="Genomic_DNA"/>
</dbReference>
<keyword evidence="20" id="KW-1185">Reference proteome</keyword>
<keyword evidence="8 13" id="KW-0067">ATP-binding</keyword>
<evidence type="ECO:0000256" key="9">
    <source>
        <dbReference type="ARBA" id="ARBA00023157"/>
    </source>
</evidence>
<dbReference type="FunFam" id="1.10.510.10:FF:000060">
    <property type="entry name" value="G-type lectin S-receptor-like serine/threonine-protein kinase"/>
    <property type="match status" value="1"/>
</dbReference>
<evidence type="ECO:0000313" key="19">
    <source>
        <dbReference type="EnsemblPlants" id="cds.evm.model.06.755"/>
    </source>
</evidence>
<evidence type="ECO:0000256" key="6">
    <source>
        <dbReference type="ARBA" id="ARBA00022741"/>
    </source>
</evidence>
<dbReference type="PROSITE" id="PS50948">
    <property type="entry name" value="PAN"/>
    <property type="match status" value="1"/>
</dbReference>
<dbReference type="InterPro" id="IPR001480">
    <property type="entry name" value="Bulb-type_lectin_dom"/>
</dbReference>
<keyword evidence="2" id="KW-1003">Cell membrane</keyword>
<dbReference type="PROSITE" id="PS00108">
    <property type="entry name" value="PROTEIN_KINASE_ST"/>
    <property type="match status" value="1"/>
</dbReference>
<dbReference type="OMA" id="DANTTNY"/>
<dbReference type="PIRSF" id="PIRSF000641">
    <property type="entry name" value="SRK"/>
    <property type="match status" value="1"/>
</dbReference>
<dbReference type="Pfam" id="PF07714">
    <property type="entry name" value="PK_Tyr_Ser-Thr"/>
    <property type="match status" value="1"/>
</dbReference>
<evidence type="ECO:0000313" key="20">
    <source>
        <dbReference type="Proteomes" id="UP000596661"/>
    </source>
</evidence>
<dbReference type="GO" id="GO:0048544">
    <property type="term" value="P:recognition of pollen"/>
    <property type="evidence" value="ECO:0007669"/>
    <property type="project" value="InterPro"/>
</dbReference>
<evidence type="ECO:0000256" key="5">
    <source>
        <dbReference type="ARBA" id="ARBA00022729"/>
    </source>
</evidence>
<dbReference type="PANTHER" id="PTHR27002">
    <property type="entry name" value="RECEPTOR-LIKE SERINE/THREONINE-PROTEIN KINASE SD1-8"/>
    <property type="match status" value="1"/>
</dbReference>
<dbReference type="InterPro" id="IPR003609">
    <property type="entry name" value="Pan_app"/>
</dbReference>
<feature type="signal peptide" evidence="15">
    <location>
        <begin position="1"/>
        <end position="25"/>
    </location>
</feature>
<dbReference type="SUPFAM" id="SSF56112">
    <property type="entry name" value="Protein kinase-like (PK-like)"/>
    <property type="match status" value="1"/>
</dbReference>